<keyword evidence="10 15" id="KW-1133">Transmembrane helix</keyword>
<dbReference type="GO" id="GO:0008120">
    <property type="term" value="F:ceramide glucosyltransferase activity"/>
    <property type="evidence" value="ECO:0007669"/>
    <property type="project" value="UniProtKB-EC"/>
</dbReference>
<evidence type="ECO:0000256" key="2">
    <source>
        <dbReference type="ARBA" id="ARBA00004760"/>
    </source>
</evidence>
<accession>G8JSD7</accession>
<dbReference type="GeneID" id="11471641"/>
<keyword evidence="9 15" id="KW-0812">Transmembrane</keyword>
<dbReference type="EC" id="2.4.1.80" evidence="5"/>
<feature type="transmembrane region" description="Helical" evidence="15">
    <location>
        <begin position="420"/>
        <end position="436"/>
    </location>
</feature>
<keyword evidence="7" id="KW-0328">Glycosyltransferase</keyword>
<organism evidence="16 17">
    <name type="scientific">Eremothecium cymbalariae (strain CBS 270.75 / DBVPG 7215 / KCTC 17166 / NRRL Y-17582)</name>
    <name type="common">Yeast</name>
    <dbReference type="NCBI Taxonomy" id="931890"/>
    <lineage>
        <taxon>Eukaryota</taxon>
        <taxon>Fungi</taxon>
        <taxon>Dikarya</taxon>
        <taxon>Ascomycota</taxon>
        <taxon>Saccharomycotina</taxon>
        <taxon>Saccharomycetes</taxon>
        <taxon>Saccharomycetales</taxon>
        <taxon>Saccharomycetaceae</taxon>
        <taxon>Eremothecium</taxon>
    </lineage>
</organism>
<dbReference type="UniPathway" id="UPA00222"/>
<evidence type="ECO:0000256" key="6">
    <source>
        <dbReference type="ARBA" id="ARBA00019988"/>
    </source>
</evidence>
<dbReference type="RefSeq" id="XP_003646476.1">
    <property type="nucleotide sequence ID" value="XM_003646428.1"/>
</dbReference>
<dbReference type="SUPFAM" id="SSF53448">
    <property type="entry name" value="Nucleotide-diphospho-sugar transferases"/>
    <property type="match status" value="1"/>
</dbReference>
<dbReference type="OrthoDB" id="1483400at2759"/>
<evidence type="ECO:0000256" key="4">
    <source>
        <dbReference type="ARBA" id="ARBA00006739"/>
    </source>
</evidence>
<keyword evidence="17" id="KW-1185">Reference proteome</keyword>
<evidence type="ECO:0000256" key="7">
    <source>
        <dbReference type="ARBA" id="ARBA00022676"/>
    </source>
</evidence>
<dbReference type="PANTHER" id="PTHR12726">
    <property type="entry name" value="CERAMIDE GLUCOSYLTRANSFERASE"/>
    <property type="match status" value="1"/>
</dbReference>
<dbReference type="PANTHER" id="PTHR12726:SF0">
    <property type="entry name" value="CERAMIDE GLUCOSYLTRANSFERASE"/>
    <property type="match status" value="1"/>
</dbReference>
<evidence type="ECO:0000256" key="12">
    <source>
        <dbReference type="ARBA" id="ARBA00031017"/>
    </source>
</evidence>
<dbReference type="eggNOG" id="KOG2547">
    <property type="taxonomic scope" value="Eukaryota"/>
</dbReference>
<dbReference type="InParanoid" id="G8JSD7"/>
<dbReference type="EMBL" id="CP002500">
    <property type="protein sequence ID" value="AET39659.1"/>
    <property type="molecule type" value="Genomic_DNA"/>
</dbReference>
<dbReference type="KEGG" id="erc:Ecym_4636"/>
<evidence type="ECO:0000313" key="17">
    <source>
        <dbReference type="Proteomes" id="UP000006790"/>
    </source>
</evidence>
<dbReference type="AlphaFoldDB" id="G8JSD7"/>
<sequence>MSDGGESLNSMNFWGVLNLGICVILCLWYAVVLVMVFCGWYEILVNFDVSNPCNSGGHDECTSLGELECVSILRPCKGIDAAMQECLESCILQDYSGKIEVIFCVESIDDPCVPIIKDLLMKYPDHNIKLLVGSDSFGPNPKVNNLAKGYRSASHDIIWVLDSNVWCSPSTLRHSVISLTRSLDNGRRTRKKVILTHHIPLGVSLNPASTSGRLEEAFLFSSHAKFYVAFNKLSIAPCVNGKSNLYLRSSLNKAVDLIAEGNRASHPFHGREVIHCARQNSLKSGNFITHTHEEYMELKWSDGGFVEQTISGEMQQQHSHGIEFFSRYIGEDNMIGTALWNMLGGRTGMTGHCVIQPLVFDAQENGLQSYVDRRVRWLRVRRYMVVAATFLEPTTESIVIGIMGSYGIPRLLFRSFNPSVFGFFWFVAHMIIWCYMDRVQYNTLALTLMELKLPLSSKNHATDIPTFLPKNSHHREFYDWLYYWFARELLAFPIWIKAISGSVINWRNSPFRIKSDLTAESL</sequence>
<evidence type="ECO:0000313" key="16">
    <source>
        <dbReference type="EMBL" id="AET39659.1"/>
    </source>
</evidence>
<dbReference type="InterPro" id="IPR029044">
    <property type="entry name" value="Nucleotide-diphossugar_trans"/>
</dbReference>
<comment type="pathway">
    <text evidence="3">Sphingolipid metabolism.</text>
</comment>
<dbReference type="InterPro" id="IPR025993">
    <property type="entry name" value="Ceramide_glucosylTrfase"/>
</dbReference>
<proteinExistence type="inferred from homology"/>
<comment type="pathway">
    <text evidence="2">Lipid metabolism; sphingolipid metabolism.</text>
</comment>
<feature type="transmembrane region" description="Helical" evidence="15">
    <location>
        <begin position="12"/>
        <end position="41"/>
    </location>
</feature>
<keyword evidence="8" id="KW-0808">Transferase</keyword>
<dbReference type="Pfam" id="PF13506">
    <property type="entry name" value="Glyco_transf_21"/>
    <property type="match status" value="1"/>
</dbReference>
<evidence type="ECO:0000256" key="10">
    <source>
        <dbReference type="ARBA" id="ARBA00022989"/>
    </source>
</evidence>
<feature type="transmembrane region" description="Helical" evidence="15">
    <location>
        <begin position="383"/>
        <end position="408"/>
    </location>
</feature>
<gene>
    <name evidence="16" type="ordered locus">Ecym_4636</name>
</gene>
<comment type="subcellular location">
    <subcellularLocation>
        <location evidence="1">Membrane</location>
        <topology evidence="1">Multi-pass membrane protein</topology>
    </subcellularLocation>
</comment>
<evidence type="ECO:0000256" key="9">
    <source>
        <dbReference type="ARBA" id="ARBA00022692"/>
    </source>
</evidence>
<dbReference type="GO" id="GO:0016020">
    <property type="term" value="C:membrane"/>
    <property type="evidence" value="ECO:0007669"/>
    <property type="project" value="UniProtKB-SubCell"/>
</dbReference>
<evidence type="ECO:0000256" key="15">
    <source>
        <dbReference type="SAM" id="Phobius"/>
    </source>
</evidence>
<dbReference type="GO" id="GO:0006679">
    <property type="term" value="P:glucosylceramide biosynthetic process"/>
    <property type="evidence" value="ECO:0007669"/>
    <property type="project" value="TreeGrafter"/>
</dbReference>
<dbReference type="OMA" id="IVWIIDC"/>
<reference evidence="17" key="1">
    <citation type="journal article" date="2012" name="G3 (Bethesda)">
        <title>Pichia sorbitophila, an interspecies yeast hybrid reveals early steps of genome resolution following polyploidization.</title>
        <authorList>
            <person name="Leh Louis V."/>
            <person name="Despons L."/>
            <person name="Friedrich A."/>
            <person name="Martin T."/>
            <person name="Durrens P."/>
            <person name="Casaregola S."/>
            <person name="Neuveglise C."/>
            <person name="Fairhead C."/>
            <person name="Marck C."/>
            <person name="Cruz J.A."/>
            <person name="Straub M.L."/>
            <person name="Kugler V."/>
            <person name="Sacerdot C."/>
            <person name="Uzunov Z."/>
            <person name="Thierry A."/>
            <person name="Weiss S."/>
            <person name="Bleykasten C."/>
            <person name="De Montigny J."/>
            <person name="Jacques N."/>
            <person name="Jung P."/>
            <person name="Lemaire M."/>
            <person name="Mallet S."/>
            <person name="Morel G."/>
            <person name="Richard G.F."/>
            <person name="Sarkar A."/>
            <person name="Savel G."/>
            <person name="Schacherer J."/>
            <person name="Seret M.L."/>
            <person name="Talla E."/>
            <person name="Samson G."/>
            <person name="Jubin C."/>
            <person name="Poulain J."/>
            <person name="Vacherie B."/>
            <person name="Barbe V."/>
            <person name="Pelletier E."/>
            <person name="Sherman D.J."/>
            <person name="Westhof E."/>
            <person name="Weissenbach J."/>
            <person name="Baret P.V."/>
            <person name="Wincker P."/>
            <person name="Gaillardin C."/>
            <person name="Dujon B."/>
            <person name="Souciet J.L."/>
        </authorList>
    </citation>
    <scope>NUCLEOTIDE SEQUENCE [LARGE SCALE GENOMIC DNA]</scope>
    <source>
        <strain evidence="17">CBS 270.75 / DBVPG 7215 / KCTC 17166 / NRRL Y-17582</strain>
    </source>
</reference>
<evidence type="ECO:0000256" key="11">
    <source>
        <dbReference type="ARBA" id="ARBA00023136"/>
    </source>
</evidence>
<dbReference type="HOGENOM" id="CLU_030898_1_0_1"/>
<evidence type="ECO:0000256" key="5">
    <source>
        <dbReference type="ARBA" id="ARBA00012699"/>
    </source>
</evidence>
<comment type="similarity">
    <text evidence="4">Belongs to the glycosyltransferase 2 family.</text>
</comment>
<dbReference type="Gene3D" id="3.90.550.10">
    <property type="entry name" value="Spore Coat Polysaccharide Biosynthesis Protein SpsA, Chain A"/>
    <property type="match status" value="1"/>
</dbReference>
<evidence type="ECO:0000256" key="3">
    <source>
        <dbReference type="ARBA" id="ARBA00004991"/>
    </source>
</evidence>
<protein>
    <recommendedName>
        <fullName evidence="6">Ceramide glucosyltransferase</fullName>
        <ecNumber evidence="5">2.4.1.80</ecNumber>
    </recommendedName>
    <alternativeName>
        <fullName evidence="13">Glucosylceramide synthase</fullName>
    </alternativeName>
    <alternativeName>
        <fullName evidence="14">UDP-glucose ceramide glucosyltransferase</fullName>
    </alternativeName>
    <alternativeName>
        <fullName evidence="12">UDP-glucose:N-acylsphingosine D-glucosyltransferase</fullName>
    </alternativeName>
</protein>
<dbReference type="Proteomes" id="UP000006790">
    <property type="component" value="Chromosome 4"/>
</dbReference>
<name>G8JSD7_ERECY</name>
<dbReference type="STRING" id="931890.G8JSD7"/>
<evidence type="ECO:0000256" key="14">
    <source>
        <dbReference type="ARBA" id="ARBA00032575"/>
    </source>
</evidence>
<evidence type="ECO:0000256" key="13">
    <source>
        <dbReference type="ARBA" id="ARBA00031543"/>
    </source>
</evidence>
<evidence type="ECO:0000256" key="8">
    <source>
        <dbReference type="ARBA" id="ARBA00022679"/>
    </source>
</evidence>
<evidence type="ECO:0000256" key="1">
    <source>
        <dbReference type="ARBA" id="ARBA00004141"/>
    </source>
</evidence>
<keyword evidence="11 15" id="KW-0472">Membrane</keyword>